<accession>A0A4U9W4U2</accession>
<evidence type="ECO:0000256" key="2">
    <source>
        <dbReference type="ARBA" id="ARBA00008852"/>
    </source>
</evidence>
<comment type="similarity">
    <text evidence="2">Belongs to the binding-protein-dependent transport system permease family. UgpAE subfamily.</text>
</comment>
<evidence type="ECO:0000256" key="1">
    <source>
        <dbReference type="ARBA" id="ARBA00004651"/>
    </source>
</evidence>
<dbReference type="GO" id="GO:0005886">
    <property type="term" value="C:plasma membrane"/>
    <property type="evidence" value="ECO:0007669"/>
    <property type="project" value="UniProtKB-SubCell"/>
</dbReference>
<comment type="subcellular location">
    <subcellularLocation>
        <location evidence="9">Cell inner membrane</location>
        <topology evidence="9">Multi-pass membrane protein</topology>
    </subcellularLocation>
    <subcellularLocation>
        <location evidence="1">Cell membrane</location>
        <topology evidence="1">Multi-pass membrane protein</topology>
    </subcellularLocation>
</comment>
<organism evidence="10">
    <name type="scientific">Serratia fonticola</name>
    <dbReference type="NCBI Taxonomy" id="47917"/>
    <lineage>
        <taxon>Bacteria</taxon>
        <taxon>Pseudomonadati</taxon>
        <taxon>Pseudomonadota</taxon>
        <taxon>Gammaproteobacteria</taxon>
        <taxon>Enterobacterales</taxon>
        <taxon>Yersiniaceae</taxon>
        <taxon>Serratia</taxon>
    </lineage>
</organism>
<reference evidence="10" key="1">
    <citation type="submission" date="2019-05" db="EMBL/GenBank/DDBJ databases">
        <authorList>
            <consortium name="Pathogen Informatics"/>
        </authorList>
    </citation>
    <scope>NUCLEOTIDE SEQUENCE [LARGE SCALE GENOMIC DNA]</scope>
    <source>
        <strain evidence="10">NCTC12965</strain>
    </source>
</reference>
<keyword evidence="7" id="KW-1133">Transmembrane helix</keyword>
<comment type="function">
    <text evidence="9">Part of the ABC transporter complex UgpBAEC involved in sn-glycerol-3-phosphate (G3P) import. Probably responsible for the translocation of the substrate across the membrane.</text>
</comment>
<evidence type="ECO:0000256" key="8">
    <source>
        <dbReference type="ARBA" id="ARBA00023136"/>
    </source>
</evidence>
<dbReference type="InterPro" id="IPR035906">
    <property type="entry name" value="MetI-like_sf"/>
</dbReference>
<keyword evidence="8" id="KW-0472">Membrane</keyword>
<dbReference type="AlphaFoldDB" id="A0A4U9W4U2"/>
<evidence type="ECO:0000256" key="7">
    <source>
        <dbReference type="ARBA" id="ARBA00022989"/>
    </source>
</evidence>
<evidence type="ECO:0000256" key="6">
    <source>
        <dbReference type="ARBA" id="ARBA00022692"/>
    </source>
</evidence>
<keyword evidence="4 9" id="KW-0813">Transport</keyword>
<comment type="subunit">
    <text evidence="3 9">The complex is composed of two ATP-binding proteins (UgpC), two transmembrane proteins (UgpA and UgpE) and a solute-binding protein (UgpB).</text>
</comment>
<gene>
    <name evidence="9" type="primary">ugpE</name>
    <name evidence="10" type="ORF">NCTC12965_06611</name>
</gene>
<evidence type="ECO:0000313" key="10">
    <source>
        <dbReference type="EMBL" id="VTR53782.1"/>
    </source>
</evidence>
<evidence type="ECO:0000256" key="3">
    <source>
        <dbReference type="ARBA" id="ARBA00011557"/>
    </source>
</evidence>
<dbReference type="PANTHER" id="PTHR43744:SF8">
    <property type="entry name" value="SN-GLYCEROL-3-PHOSPHATE TRANSPORT SYSTEM PERMEASE PROTEIN UGPE"/>
    <property type="match status" value="1"/>
</dbReference>
<evidence type="ECO:0000256" key="5">
    <source>
        <dbReference type="ARBA" id="ARBA00022475"/>
    </source>
</evidence>
<keyword evidence="9" id="KW-0997">Cell inner membrane</keyword>
<keyword evidence="6" id="KW-0812">Transmembrane</keyword>
<evidence type="ECO:0000256" key="4">
    <source>
        <dbReference type="ARBA" id="ARBA00022448"/>
    </source>
</evidence>
<dbReference type="Gene3D" id="1.10.3720.10">
    <property type="entry name" value="MetI-like"/>
    <property type="match status" value="1"/>
</dbReference>
<proteinExistence type="inferred from homology"/>
<dbReference type="PANTHER" id="PTHR43744">
    <property type="entry name" value="ABC TRANSPORTER PERMEASE PROTEIN MG189-RELATED-RELATED"/>
    <property type="match status" value="1"/>
</dbReference>
<keyword evidence="5 9" id="KW-1003">Cell membrane</keyword>
<evidence type="ECO:0000256" key="9">
    <source>
        <dbReference type="RuleBase" id="RU363056"/>
    </source>
</evidence>
<protein>
    <recommendedName>
        <fullName evidence="9">sn-glycerol-3-phosphate transport system permease protein UgpE</fullName>
    </recommendedName>
</protein>
<dbReference type="SUPFAM" id="SSF161098">
    <property type="entry name" value="MetI-like"/>
    <property type="match status" value="1"/>
</dbReference>
<sequence length="88" mass="9688">MLPLIRPGIIACIIINGLWSWNNLMWPLIVNTTTEKLTLPVGLASLSSRAGVEYPLLMAGALMGGDPDADAVHSFPTLFHPGHRQRWR</sequence>
<dbReference type="EMBL" id="CABEEZ010000129">
    <property type="protein sequence ID" value="VTR53782.1"/>
    <property type="molecule type" value="Genomic_DNA"/>
</dbReference>
<name>A0A4U9W4U2_SERFO</name>